<protein>
    <recommendedName>
        <fullName evidence="4">NTP pyrophosphohydrolase MazG putative catalytic core domain-containing protein</fullName>
    </recommendedName>
</protein>
<reference evidence="2 3" key="1">
    <citation type="submission" date="2020-03" db="EMBL/GenBank/DDBJ databases">
        <title>Leucobacter sp. nov., isolated from beetles.</title>
        <authorList>
            <person name="Hyun D.-W."/>
            <person name="Bae J.-W."/>
        </authorList>
    </citation>
    <scope>NUCLEOTIDE SEQUENCE [LARGE SCALE GENOMIC DNA]</scope>
    <source>
        <strain evidence="2 3">HDW9C</strain>
    </source>
</reference>
<evidence type="ECO:0008006" key="4">
    <source>
        <dbReference type="Google" id="ProtNLM"/>
    </source>
</evidence>
<proteinExistence type="predicted"/>
<gene>
    <name evidence="1" type="ORF">G7068_15895</name>
    <name evidence="2" type="ORF">G7068_16260</name>
</gene>
<organism evidence="2 3">
    <name type="scientific">Leucobacter viscericola</name>
    <dbReference type="NCBI Taxonomy" id="2714935"/>
    <lineage>
        <taxon>Bacteria</taxon>
        <taxon>Bacillati</taxon>
        <taxon>Actinomycetota</taxon>
        <taxon>Actinomycetes</taxon>
        <taxon>Micrococcales</taxon>
        <taxon>Microbacteriaceae</taxon>
        <taxon>Leucobacter</taxon>
    </lineage>
</organism>
<dbReference type="Gene3D" id="1.10.287.1080">
    <property type="entry name" value="MazG-like"/>
    <property type="match status" value="1"/>
</dbReference>
<dbReference type="RefSeq" id="WP_166292860.1">
    <property type="nucleotide sequence ID" value="NZ_CP049863.1"/>
</dbReference>
<dbReference type="AlphaFoldDB" id="A0A6G7XJQ5"/>
<keyword evidence="3" id="KW-1185">Reference proteome</keyword>
<name>A0A6G7XJQ5_9MICO</name>
<dbReference type="KEGG" id="lvi:G7068_15895"/>
<dbReference type="KEGG" id="lvi:G7068_16260"/>
<evidence type="ECO:0000313" key="2">
    <source>
        <dbReference type="EMBL" id="QIK64601.1"/>
    </source>
</evidence>
<evidence type="ECO:0000313" key="3">
    <source>
        <dbReference type="Proteomes" id="UP000502677"/>
    </source>
</evidence>
<dbReference type="SUPFAM" id="SSF101386">
    <property type="entry name" value="all-alpha NTP pyrophosphatases"/>
    <property type="match status" value="1"/>
</dbReference>
<accession>A0A6G7XJQ5</accession>
<dbReference type="EMBL" id="CP049863">
    <property type="protein sequence ID" value="QIK64601.1"/>
    <property type="molecule type" value="Genomic_DNA"/>
</dbReference>
<sequence length="121" mass="12837">MSGTREGGDAALRNYYITKLALIGTEVTEAIEELRNGHTATERYYSGTDSRLGGAVSSDVKSLVEKSCGTAKPEGVPSELADIVIRAFDFADEAGFSLAEVILEKLAFNATRGHMHGGKAV</sequence>
<dbReference type="Proteomes" id="UP000502677">
    <property type="component" value="Chromosome"/>
</dbReference>
<evidence type="ECO:0000313" key="1">
    <source>
        <dbReference type="EMBL" id="QIK64528.1"/>
    </source>
</evidence>
<dbReference type="EMBL" id="CP049863">
    <property type="protein sequence ID" value="QIK64528.1"/>
    <property type="molecule type" value="Genomic_DNA"/>
</dbReference>